<keyword evidence="1" id="KW-0732">Signal</keyword>
<protein>
    <submittedName>
        <fullName evidence="2">T9SS type A sorting domain-containing protein</fullName>
    </submittedName>
</protein>
<evidence type="ECO:0000313" key="2">
    <source>
        <dbReference type="EMBL" id="MBL0742658.1"/>
    </source>
</evidence>
<dbReference type="EMBL" id="JAERRB010000005">
    <property type="protein sequence ID" value="MBL0742658.1"/>
    <property type="molecule type" value="Genomic_DNA"/>
</dbReference>
<organism evidence="2 3">
    <name type="scientific">Chryseolinea lacunae</name>
    <dbReference type="NCBI Taxonomy" id="2801331"/>
    <lineage>
        <taxon>Bacteria</taxon>
        <taxon>Pseudomonadati</taxon>
        <taxon>Bacteroidota</taxon>
        <taxon>Cytophagia</taxon>
        <taxon>Cytophagales</taxon>
        <taxon>Fulvivirgaceae</taxon>
        <taxon>Chryseolinea</taxon>
    </lineage>
</organism>
<feature type="signal peptide" evidence="1">
    <location>
        <begin position="1"/>
        <end position="24"/>
    </location>
</feature>
<evidence type="ECO:0000256" key="1">
    <source>
        <dbReference type="SAM" id="SignalP"/>
    </source>
</evidence>
<proteinExistence type="predicted"/>
<dbReference type="InterPro" id="IPR026444">
    <property type="entry name" value="Secre_tail"/>
</dbReference>
<accession>A0ABS1KTM1</accession>
<comment type="caution">
    <text evidence="2">The sequence shown here is derived from an EMBL/GenBank/DDBJ whole genome shotgun (WGS) entry which is preliminary data.</text>
</comment>
<evidence type="ECO:0000313" key="3">
    <source>
        <dbReference type="Proteomes" id="UP000613030"/>
    </source>
</evidence>
<dbReference type="RefSeq" id="WP_202011138.1">
    <property type="nucleotide sequence ID" value="NZ_JAERRB010000005.1"/>
</dbReference>
<sequence>MTSSLTRGNVIRNLVALFFTFSSALCFSQTFTGAPTISTAGPYCAGSSITVNWAISSNFTAGNTFTVQLSNAAGTFGAPTTLGSVSSNSATSLAVTIPLTQAAGAGYVVRVTSSNPALNSASSAAFTITPLGLSAPTVAGSPFCAGTTFNITNNLANACSFGAANTFTVQLSNAAGTFGAPVNIGSVSSTTGGNISVTLPVGTAAGAAYAIRVVSSSPAITSASSSAFTITAPALSAPTVTGSPFCAGTTFNITNNLANACDFGASNTFTVQLSNAAGTFGAPVNIGSVSSVTGGAISVTLPLGTAAGAGYVVRVVSSSPALTSANSGAFTISAVSLSAPTVTGTPFCAGTTFNITNNLPNACDFGAGNTFTVQLSNAAGTFGAPVNIGSVSSVTGGAISVTLPLGTAAGAGYVMRVVSSSPVVTSANSGAFTISALGISAPTVAGSPFCQGATFNITNNLPNACSFGAGNTFTAQLSDNTGSFTTPTTIGSVASLTAGAISVTLPSAAPAGAAYRIRVVSSNPVVTGTVSGTFTINAPGLNAPTVTGTTFCLATSYNITNNLSNACAFGAGNTFNVELSDGAGSFAAPVVIGTSASTAGGTISVTIPGNTTPGTGFRMRVTSTSPALTSAINGANLTVSAYGINAPTFIGTTLCPNQPLTVNYTLLNACGLPNTPSANVFTAQLSNAFGAFSSPTVIGTVTSNTGGSIATTIPVGTTPGNGYRIRVVSSNPGIGLISPDNGANLTVNAINLNAPTFGATTYCAGATFTLSYTFVSGCNFIAGNTFTAQLSDASGSFASPVTIGTSNATAPGNFAVTIPPATTFGTGYRIRVVASNPAVTSLDNGADITINALGINAPTFTGTSFCQGQVFNVAYTIQSACAFPNTPANNIFTAQLSGPTGSFASPTTLGTLQATGSGTIVATIPGGTPAGTGYRIRVVSSNPGTGVLGASNGTDITINASAGNPNVFGTTAWNVYAYAGNAFPITNNTYVGTYTENNLSFDSRNRWGNAVGPGAADATSGSAYAGCPVGATNYAMSFKRTNFTCGYYQIDIPAHDDDIRLFINGTQVFSHVGCCDAHTNVWTGFLNNASTVEFQLFNGGGTGYLQASFNTAANPLTVSPNIVQCSAPITPATLSVSAPVALSYAWTPTNGLTPASGLGASVQAAPATTRTYTVTGTDATTGCSVTGNVTVTVSNATPTLTLTTVPATICSGVVTSTLSVSGASTYTWSPATGLSATTGNVVIANPPSTTTYTVVGNNGCAAPGGNGTATSTVTVQTIPGSPSPSAFGNGVWNVFTYNSTNLTDFYGYYSENTLNFNTATRWAPASGPTIANATTGSAYSGCTVPATNYSMSFKRTNFTCGYYQIDIPYQDDYLTMLIDGVQVFQRNAFTSVLQPNVWTGFLGPTSTVEFQLINFNGPGQLQVSFAASASRPQSLNTDIVVCAGTGAVLSATSALAGATYSWAVSPADPTITFTPSNTGSAPTIQTTAATPGGAYTVINTLTDAATTGCSVTRSFTMTVNPVPNTTVTPTSGTIICPTAGITLTASGAASYTWSPAAGLSATTGFSVVATPTTTTTYTVTGSNNCASNAATSTITVIPLATVSTFPTGTWNVYGFNSTTIGTSYQGYYTENGSGATGLDFDTRTRWGTGLAPSTANATNGNAWLGCTMNATTISLSFKRTGFTCGTYQLDVPGHDDDFLLFINGVQVAQHTGGCCDVHTNVWTGVLNANSTVEWQLKQGTGGSFLQVAFTLIPPTAGTTVWLGGTSNDWFSAANWCNGVPTATTDVIIPAAGPQNMPVINASGAVVRNITISPAVAASTFTNLIPAGILTTNAFNLDVNGNWNNGGSYVANTGSISFVGTGAGNTITSTNAETFNNLIINKTNGITMTSGIHQVSGNMTFTNGIVTQSGTLRILNGGTVSGASNSSFVSGNVTKVGTNAFTFPVGKGTLYRPISISSPAVATDAFTAQYFNTSPIGTYPNAQRAFTLDHVSNAEYWMLNRTTGTSTVNVTLSWASNSGTVGTVPSLRVAAWNGSLWADQGNGGTTGTSAAGTIINASPSTVYGPFTLGTADNGNPLPVEMLSFDCGLTAEGVAELKWVTATEKNSDYFDVERTSDGKTFNTVGQVKASGNSFDQKHYSYVDMSARNGTFYYRLKQVDYDGTATYHSLCMVRTNATKEDFTLYPNPAFGNTSVNLNGSIFESLTVINSFGQTVNVDYHVAGDKLNMSTETLAPGMYVIDAVIDQRAVKFKLVVGR</sequence>
<dbReference type="Proteomes" id="UP000613030">
    <property type="component" value="Unassembled WGS sequence"/>
</dbReference>
<name>A0ABS1KTM1_9BACT</name>
<feature type="chain" id="PRO_5047407263" evidence="1">
    <location>
        <begin position="25"/>
        <end position="2254"/>
    </location>
</feature>
<gene>
    <name evidence="2" type="ORF">JI741_15640</name>
</gene>
<reference evidence="2 3" key="1">
    <citation type="submission" date="2021-01" db="EMBL/GenBank/DDBJ databases">
        <title>Chryseolinea sp. Jin1 Genome sequencing and assembly.</title>
        <authorList>
            <person name="Kim I."/>
        </authorList>
    </citation>
    <scope>NUCLEOTIDE SEQUENCE [LARGE SCALE GENOMIC DNA]</scope>
    <source>
        <strain evidence="2 3">Jin1</strain>
    </source>
</reference>
<keyword evidence="3" id="KW-1185">Reference proteome</keyword>
<dbReference type="NCBIfam" id="TIGR04183">
    <property type="entry name" value="Por_Secre_tail"/>
    <property type="match status" value="1"/>
</dbReference>